<comment type="caution">
    <text evidence="3">The sequence shown here is derived from an EMBL/GenBank/DDBJ whole genome shotgun (WGS) entry which is preliminary data.</text>
</comment>
<dbReference type="InterPro" id="IPR052372">
    <property type="entry name" value="YpjD/HemX"/>
</dbReference>
<name>A0A420ED80_9ALTE</name>
<protein>
    <submittedName>
        <fullName evidence="3">Inner membrane protein YpjD</fullName>
    </submittedName>
</protein>
<feature type="transmembrane region" description="Helical" evidence="1">
    <location>
        <begin position="32"/>
        <end position="50"/>
    </location>
</feature>
<sequence length="263" mass="29401">MEWLSLFSAILYALAIYLCFQELGSRRQGKKMLLLSLAGVAMLAHGIWIYKQLFSQYGQDLSLTNVSALASLLIGVALSGFVGRSKVLFMLPLVYACAILTIALAFFFPDQYIVHFELRPQIALHIGLSLLAFTVFALACLFAIMFAYLNWNLKHHSVAAIHPALPPLMSIEASLLKLIRIGFVLLSLALISGWVFLDSFWNSGHSHKAILTSLAWLVYAVLLWGRYQLNWRGTRLIVGTISGFVLLTLAYFGSRFVREVLIN</sequence>
<dbReference type="PANTHER" id="PTHR38034">
    <property type="entry name" value="INNER MEMBRANE PROTEIN YPJD"/>
    <property type="match status" value="1"/>
</dbReference>
<reference evidence="3 4" key="1">
    <citation type="submission" date="2018-09" db="EMBL/GenBank/DDBJ databases">
        <authorList>
            <person name="Wang Z."/>
        </authorList>
    </citation>
    <scope>NUCLEOTIDE SEQUENCE [LARGE SCALE GENOMIC DNA]</scope>
    <source>
        <strain evidence="3 4">ALS 81</strain>
    </source>
</reference>
<keyword evidence="4" id="KW-1185">Reference proteome</keyword>
<dbReference type="InterPro" id="IPR002541">
    <property type="entry name" value="Cyt_c_assembly"/>
</dbReference>
<dbReference type="PANTHER" id="PTHR38034:SF1">
    <property type="entry name" value="INNER MEMBRANE PROTEIN YPJD"/>
    <property type="match status" value="1"/>
</dbReference>
<feature type="transmembrane region" description="Helical" evidence="1">
    <location>
        <begin position="236"/>
        <end position="254"/>
    </location>
</feature>
<feature type="transmembrane region" description="Helical" evidence="1">
    <location>
        <begin position="209"/>
        <end position="229"/>
    </location>
</feature>
<gene>
    <name evidence="3" type="ORF">DBZ36_09470</name>
</gene>
<dbReference type="GO" id="GO:0005886">
    <property type="term" value="C:plasma membrane"/>
    <property type="evidence" value="ECO:0007669"/>
    <property type="project" value="TreeGrafter"/>
</dbReference>
<evidence type="ECO:0000313" key="4">
    <source>
        <dbReference type="Proteomes" id="UP000286482"/>
    </source>
</evidence>
<feature type="transmembrane region" description="Helical" evidence="1">
    <location>
        <begin position="89"/>
        <end position="108"/>
    </location>
</feature>
<dbReference type="AlphaFoldDB" id="A0A420ED80"/>
<evidence type="ECO:0000313" key="3">
    <source>
        <dbReference type="EMBL" id="RKF18625.1"/>
    </source>
</evidence>
<evidence type="ECO:0000256" key="1">
    <source>
        <dbReference type="SAM" id="Phobius"/>
    </source>
</evidence>
<keyword evidence="1" id="KW-1133">Transmembrane helix</keyword>
<feature type="transmembrane region" description="Helical" evidence="1">
    <location>
        <begin position="178"/>
        <end position="197"/>
    </location>
</feature>
<dbReference type="EMBL" id="RAQO01000005">
    <property type="protein sequence ID" value="RKF18625.1"/>
    <property type="molecule type" value="Genomic_DNA"/>
</dbReference>
<dbReference type="Pfam" id="PF01578">
    <property type="entry name" value="Cytochrom_C_asm"/>
    <property type="match status" value="1"/>
</dbReference>
<feature type="transmembrane region" description="Helical" evidence="1">
    <location>
        <begin position="128"/>
        <end position="149"/>
    </location>
</feature>
<feature type="transmembrane region" description="Helical" evidence="1">
    <location>
        <begin position="62"/>
        <end position="82"/>
    </location>
</feature>
<proteinExistence type="predicted"/>
<organism evidence="3 4">
    <name type="scientific">Alginatibacterium sediminis</name>
    <dbReference type="NCBI Taxonomy" id="2164068"/>
    <lineage>
        <taxon>Bacteria</taxon>
        <taxon>Pseudomonadati</taxon>
        <taxon>Pseudomonadota</taxon>
        <taxon>Gammaproteobacteria</taxon>
        <taxon>Alteromonadales</taxon>
        <taxon>Alteromonadaceae</taxon>
        <taxon>Alginatibacterium</taxon>
    </lineage>
</organism>
<dbReference type="Proteomes" id="UP000286482">
    <property type="component" value="Unassembled WGS sequence"/>
</dbReference>
<keyword evidence="1" id="KW-0812">Transmembrane</keyword>
<accession>A0A420ED80</accession>
<evidence type="ECO:0000259" key="2">
    <source>
        <dbReference type="Pfam" id="PF01578"/>
    </source>
</evidence>
<feature type="transmembrane region" description="Helical" evidence="1">
    <location>
        <begin position="6"/>
        <end position="25"/>
    </location>
</feature>
<dbReference type="GO" id="GO:0020037">
    <property type="term" value="F:heme binding"/>
    <property type="evidence" value="ECO:0007669"/>
    <property type="project" value="InterPro"/>
</dbReference>
<keyword evidence="1" id="KW-0472">Membrane</keyword>
<dbReference type="GO" id="GO:0017004">
    <property type="term" value="P:cytochrome complex assembly"/>
    <property type="evidence" value="ECO:0007669"/>
    <property type="project" value="InterPro"/>
</dbReference>
<feature type="domain" description="Cytochrome c assembly protein" evidence="2">
    <location>
        <begin position="40"/>
        <end position="261"/>
    </location>
</feature>